<evidence type="ECO:0000313" key="7">
    <source>
        <dbReference type="Proteomes" id="UP000887568"/>
    </source>
</evidence>
<organism evidence="6 7">
    <name type="scientific">Patiria miniata</name>
    <name type="common">Bat star</name>
    <name type="synonym">Asterina miniata</name>
    <dbReference type="NCBI Taxonomy" id="46514"/>
    <lineage>
        <taxon>Eukaryota</taxon>
        <taxon>Metazoa</taxon>
        <taxon>Echinodermata</taxon>
        <taxon>Eleutherozoa</taxon>
        <taxon>Asterozoa</taxon>
        <taxon>Asteroidea</taxon>
        <taxon>Valvatacea</taxon>
        <taxon>Valvatida</taxon>
        <taxon>Asterinidae</taxon>
        <taxon>Patiria</taxon>
    </lineage>
</organism>
<dbReference type="InterPro" id="IPR032628">
    <property type="entry name" value="AC_N"/>
</dbReference>
<evidence type="ECO:0000256" key="3">
    <source>
        <dbReference type="SAM" id="MobiDB-lite"/>
    </source>
</evidence>
<feature type="transmembrane region" description="Helical" evidence="4">
    <location>
        <begin position="245"/>
        <end position="265"/>
    </location>
</feature>
<evidence type="ECO:0000259" key="5">
    <source>
        <dbReference type="Pfam" id="PF16214"/>
    </source>
</evidence>
<dbReference type="PANTHER" id="PTHR45627">
    <property type="entry name" value="ADENYLATE CYCLASE TYPE 1"/>
    <property type="match status" value="1"/>
</dbReference>
<reference evidence="6" key="1">
    <citation type="submission" date="2022-11" db="UniProtKB">
        <authorList>
            <consortium name="EnsemblMetazoa"/>
        </authorList>
    </citation>
    <scope>IDENTIFICATION</scope>
</reference>
<dbReference type="GO" id="GO:0004016">
    <property type="term" value="F:adenylate cyclase activity"/>
    <property type="evidence" value="ECO:0007669"/>
    <property type="project" value="TreeGrafter"/>
</dbReference>
<keyword evidence="1" id="KW-0547">Nucleotide-binding</keyword>
<evidence type="ECO:0000256" key="2">
    <source>
        <dbReference type="ARBA" id="ARBA00023239"/>
    </source>
</evidence>
<keyword evidence="7" id="KW-1185">Reference proteome</keyword>
<keyword evidence="4" id="KW-0472">Membrane</keyword>
<keyword evidence="4" id="KW-0812">Transmembrane</keyword>
<dbReference type="GO" id="GO:0000166">
    <property type="term" value="F:nucleotide binding"/>
    <property type="evidence" value="ECO:0007669"/>
    <property type="project" value="UniProtKB-KW"/>
</dbReference>
<dbReference type="Proteomes" id="UP000887568">
    <property type="component" value="Unplaced"/>
</dbReference>
<dbReference type="EnsemblMetazoa" id="XM_038188460.1">
    <property type="protein sequence ID" value="XP_038044388.1"/>
    <property type="gene ID" value="LOC119719138"/>
</dbReference>
<dbReference type="GO" id="GO:0005886">
    <property type="term" value="C:plasma membrane"/>
    <property type="evidence" value="ECO:0007669"/>
    <property type="project" value="TreeGrafter"/>
</dbReference>
<name>A0A913YXX0_PATMI</name>
<keyword evidence="4" id="KW-1133">Transmembrane helix</keyword>
<accession>A0A913YXX0</accession>
<feature type="transmembrane region" description="Helical" evidence="4">
    <location>
        <begin position="219"/>
        <end position="239"/>
    </location>
</feature>
<dbReference type="RefSeq" id="XP_038044388.1">
    <property type="nucleotide sequence ID" value="XM_038188460.1"/>
</dbReference>
<feature type="transmembrane region" description="Helical" evidence="4">
    <location>
        <begin position="301"/>
        <end position="320"/>
    </location>
</feature>
<feature type="domain" description="Adenylate cyclase N-terminal" evidence="5">
    <location>
        <begin position="4"/>
        <end position="357"/>
    </location>
</feature>
<evidence type="ECO:0000313" key="6">
    <source>
        <dbReference type="EnsemblMetazoa" id="XP_038044388.1"/>
    </source>
</evidence>
<dbReference type="OrthoDB" id="2107370at2759"/>
<sequence>MSAHSNTAEEPSQSAPGSAASGTSQQRSAWVEDEKQALCVEDSTPDGQKSKKKNKLRHKTEVVPETGELERAASPPTAGEINRTMPPGGMTKKGHQQQPRPGSTASGKSRRSAWDAAETKDAESPRQQQPPEEKNLSKKRPGKIAAEMGKNGDVQVRSVELQEVNGSRGMRDREESRRGSSCMESIKGISKVFQSKKFKSPQLERLYQRYFFSLNKSSLSNLLVLIGIILVVMICFYYIPGLTLPVTGVLLGLLIIVFVVMFALCYRSAFSQCQLSVVCYVVIVSLAAVTAIDVLDASVRSASKGVWTTLFFIYMVYTLLPIRMRLAVISGCSFAVIHTICAVAKNHSDTFLWKQVSTFLFENIIFFW</sequence>
<proteinExistence type="predicted"/>
<dbReference type="OMA" id="WIICYLL"/>
<feature type="compositionally biased region" description="Low complexity" evidence="3">
    <location>
        <begin position="8"/>
        <end position="25"/>
    </location>
</feature>
<feature type="compositionally biased region" description="Polar residues" evidence="3">
    <location>
        <begin position="96"/>
        <end position="107"/>
    </location>
</feature>
<dbReference type="Pfam" id="PF16214">
    <property type="entry name" value="AC_N"/>
    <property type="match status" value="1"/>
</dbReference>
<dbReference type="GeneID" id="119719138"/>
<dbReference type="PANTHER" id="PTHR45627:SF16">
    <property type="entry name" value="ADENYLATE CYCLASE"/>
    <property type="match status" value="1"/>
</dbReference>
<dbReference type="AlphaFoldDB" id="A0A913YXX0"/>
<evidence type="ECO:0000256" key="4">
    <source>
        <dbReference type="SAM" id="Phobius"/>
    </source>
</evidence>
<feature type="transmembrane region" description="Helical" evidence="4">
    <location>
        <begin position="277"/>
        <end position="295"/>
    </location>
</feature>
<protein>
    <recommendedName>
        <fullName evidence="5">Adenylate cyclase N-terminal domain-containing protein</fullName>
    </recommendedName>
</protein>
<evidence type="ECO:0000256" key="1">
    <source>
        <dbReference type="ARBA" id="ARBA00022741"/>
    </source>
</evidence>
<keyword evidence="2" id="KW-0456">Lyase</keyword>
<dbReference type="GO" id="GO:0007189">
    <property type="term" value="P:adenylate cyclase-activating G protein-coupled receptor signaling pathway"/>
    <property type="evidence" value="ECO:0007669"/>
    <property type="project" value="TreeGrafter"/>
</dbReference>
<feature type="region of interest" description="Disordered" evidence="3">
    <location>
        <begin position="1"/>
        <end position="141"/>
    </location>
</feature>